<feature type="transmembrane region" description="Helical" evidence="1">
    <location>
        <begin position="44"/>
        <end position="63"/>
    </location>
</feature>
<organism evidence="2 3">
    <name type="scientific">Pseudanabaena yagii GIHE-NHR1</name>
    <dbReference type="NCBI Taxonomy" id="2722753"/>
    <lineage>
        <taxon>Bacteria</taxon>
        <taxon>Bacillati</taxon>
        <taxon>Cyanobacteriota</taxon>
        <taxon>Cyanophyceae</taxon>
        <taxon>Pseudanabaenales</taxon>
        <taxon>Pseudanabaenaceae</taxon>
        <taxon>Pseudanabaena</taxon>
        <taxon>Pseudanabaena yagii</taxon>
    </lineage>
</organism>
<name>A0ABX1LYZ0_9CYAN</name>
<keyword evidence="1" id="KW-0472">Membrane</keyword>
<evidence type="ECO:0000256" key="1">
    <source>
        <dbReference type="SAM" id="Phobius"/>
    </source>
</evidence>
<evidence type="ECO:0008006" key="4">
    <source>
        <dbReference type="Google" id="ProtNLM"/>
    </source>
</evidence>
<keyword evidence="3" id="KW-1185">Reference proteome</keyword>
<gene>
    <name evidence="2" type="ORF">HC246_19625</name>
</gene>
<evidence type="ECO:0000313" key="2">
    <source>
        <dbReference type="EMBL" id="NMF60176.1"/>
    </source>
</evidence>
<sequence length="115" mass="12967">MYKLAIFLNRNSYSFLALVLAIVDIAIAITTVKIQGKVEDSVIVTLWAFRGAIATIVFFLALLGNRKHQNKAITIIALTLTVLALTLEIILGVAILWQLIWEVLKWLSHLIIRPW</sequence>
<accession>A0ABX1LYZ0</accession>
<protein>
    <recommendedName>
        <fullName evidence="4">DUF5658 domain-containing protein</fullName>
    </recommendedName>
</protein>
<comment type="caution">
    <text evidence="2">The sequence shown here is derived from an EMBL/GenBank/DDBJ whole genome shotgun (WGS) entry which is preliminary data.</text>
</comment>
<dbReference type="Proteomes" id="UP000738376">
    <property type="component" value="Unassembled WGS sequence"/>
</dbReference>
<keyword evidence="1" id="KW-1133">Transmembrane helix</keyword>
<reference evidence="2 3" key="1">
    <citation type="submission" date="2020-03" db="EMBL/GenBank/DDBJ databases">
        <title>Draft Genome Sequence of 2-Methylisoborneol Producing Pseudanabaena yagii Strain GIHE-NHR1 Isolated from North Han River in South Korea.</title>
        <authorList>
            <person name="Jeong J."/>
        </authorList>
    </citation>
    <scope>NUCLEOTIDE SEQUENCE [LARGE SCALE GENOMIC DNA]</scope>
    <source>
        <strain evidence="2 3">GIHE-NHR1</strain>
    </source>
</reference>
<keyword evidence="1" id="KW-0812">Transmembrane</keyword>
<proteinExistence type="predicted"/>
<dbReference type="EMBL" id="JAAVJL010000002">
    <property type="protein sequence ID" value="NMF60176.1"/>
    <property type="molecule type" value="Genomic_DNA"/>
</dbReference>
<feature type="transmembrane region" description="Helical" evidence="1">
    <location>
        <begin position="75"/>
        <end position="100"/>
    </location>
</feature>
<dbReference type="RefSeq" id="WP_169365116.1">
    <property type="nucleotide sequence ID" value="NZ_JAAVJL010000002.1"/>
</dbReference>
<feature type="transmembrane region" description="Helical" evidence="1">
    <location>
        <begin position="12"/>
        <end position="32"/>
    </location>
</feature>
<evidence type="ECO:0000313" key="3">
    <source>
        <dbReference type="Proteomes" id="UP000738376"/>
    </source>
</evidence>